<keyword evidence="5" id="KW-0862">Zinc</keyword>
<keyword evidence="2" id="KW-0479">Metal-binding</keyword>
<comment type="caution">
    <text evidence="9">The sequence shown here is derived from an EMBL/GenBank/DDBJ whole genome shotgun (WGS) entry which is preliminary data.</text>
</comment>
<dbReference type="InterPro" id="IPR057670">
    <property type="entry name" value="SH3_retrovirus"/>
</dbReference>
<dbReference type="SMART" id="SM00343">
    <property type="entry name" value="ZnF_C2HC"/>
    <property type="match status" value="1"/>
</dbReference>
<dbReference type="GO" id="GO:0015074">
    <property type="term" value="P:DNA integration"/>
    <property type="evidence" value="ECO:0007669"/>
    <property type="project" value="InterPro"/>
</dbReference>
<dbReference type="Gene3D" id="3.30.420.10">
    <property type="entry name" value="Ribonuclease H-like superfamily/Ribonuclease H"/>
    <property type="match status" value="1"/>
</dbReference>
<keyword evidence="3" id="KW-0064">Aspartyl protease</keyword>
<feature type="domain" description="CCHC-type" evidence="7">
    <location>
        <begin position="191"/>
        <end position="206"/>
    </location>
</feature>
<keyword evidence="5" id="KW-0863">Zinc-finger</keyword>
<dbReference type="Pfam" id="PF25597">
    <property type="entry name" value="SH3_retrovirus"/>
    <property type="match status" value="1"/>
</dbReference>
<dbReference type="EMBL" id="QGNW01000873">
    <property type="protein sequence ID" value="RVW59928.1"/>
    <property type="molecule type" value="Genomic_DNA"/>
</dbReference>
<evidence type="ECO:0000256" key="6">
    <source>
        <dbReference type="SAM" id="MobiDB-lite"/>
    </source>
</evidence>
<dbReference type="PANTHER" id="PTHR42648">
    <property type="entry name" value="TRANSPOSASE, PUTATIVE-RELATED"/>
    <property type="match status" value="1"/>
</dbReference>
<dbReference type="InterPro" id="IPR043502">
    <property type="entry name" value="DNA/RNA_pol_sf"/>
</dbReference>
<dbReference type="SUPFAM" id="SSF56672">
    <property type="entry name" value="DNA/RNA polymerases"/>
    <property type="match status" value="1"/>
</dbReference>
<dbReference type="InterPro" id="IPR025724">
    <property type="entry name" value="GAG-pre-integrase_dom"/>
</dbReference>
<evidence type="ECO:0000256" key="2">
    <source>
        <dbReference type="ARBA" id="ARBA00022723"/>
    </source>
</evidence>
<dbReference type="SUPFAM" id="SSF53098">
    <property type="entry name" value="Ribonuclease H-like"/>
    <property type="match status" value="1"/>
</dbReference>
<accession>A0A438FIW7</accession>
<keyword evidence="1" id="KW-0645">Protease</keyword>
<dbReference type="PANTHER" id="PTHR42648:SF28">
    <property type="entry name" value="TRANSPOSON-ENCODED PROTEIN WITH RIBONUCLEASE H-LIKE AND RETROVIRUS ZINC FINGER-LIKE DOMAINS"/>
    <property type="match status" value="1"/>
</dbReference>
<protein>
    <submittedName>
        <fullName evidence="9">Retrovirus-related Pol polyprotein from transposon TNT 1-94</fullName>
    </submittedName>
</protein>
<dbReference type="InterPro" id="IPR036875">
    <property type="entry name" value="Znf_CCHC_sf"/>
</dbReference>
<evidence type="ECO:0000313" key="10">
    <source>
        <dbReference type="Proteomes" id="UP000288805"/>
    </source>
</evidence>
<gene>
    <name evidence="9" type="primary">POLX_1384</name>
    <name evidence="9" type="ORF">CK203_086954</name>
</gene>
<dbReference type="Pfam" id="PF13976">
    <property type="entry name" value="gag_pre-integrs"/>
    <property type="match status" value="1"/>
</dbReference>
<dbReference type="CDD" id="cd09272">
    <property type="entry name" value="RNase_HI_RT_Ty1"/>
    <property type="match status" value="1"/>
</dbReference>
<dbReference type="Pfam" id="PF22936">
    <property type="entry name" value="Pol_BBD"/>
    <property type="match status" value="1"/>
</dbReference>
<dbReference type="InterPro" id="IPR039537">
    <property type="entry name" value="Retrotran_Ty1/copia-like"/>
</dbReference>
<evidence type="ECO:0000256" key="1">
    <source>
        <dbReference type="ARBA" id="ARBA00022670"/>
    </source>
</evidence>
<dbReference type="AlphaFoldDB" id="A0A438FIW7"/>
<evidence type="ECO:0000256" key="5">
    <source>
        <dbReference type="PROSITE-ProRule" id="PRU00047"/>
    </source>
</evidence>
<dbReference type="GO" id="GO:0006508">
    <property type="term" value="P:proteolysis"/>
    <property type="evidence" value="ECO:0007669"/>
    <property type="project" value="UniProtKB-KW"/>
</dbReference>
<proteinExistence type="predicted"/>
<sequence>MEGARYNCARVHGFRLIVLECMDLDYALREDRPSDLTNASTAKQRSTMEKWKRSNRMSLMIMKHSIPEAIRGTIPEETRAKAFLDQIANRFAANEKVETSTILSKLVSMRPFKISYNTQKEKWTLNELIAQCVQEKERLKQEKIESAHLASTSQGFGANKKRKRDNKGKQTAVSETSKQKVQKKQDKEITCFFCKKTGHMKKTCTKYTAWREKKGTLLNFVCSEINLAVVPTNTWWIDTGTTTHISVTMQGCLRSRMSTDDERYIYVGNGNKVAVKAIGLFRLQLDSGCTLDLEETFVVPSFRRNLISISCLDKFGYCCSFGNGMVSLYPNSKVIGTGSLTDKLYKLNIKATNGNETLHSSNYGTKRKLINKNSSMLWHKRLGHISNQRIQRLVSEGILDPLDFSDFQVCIECIKGKQTNMRKKDVNRCSDILELIHTDICGPFPTASWNGQQYFITFIDDYSHYGYLYLIHEKSQSLDVFKNFKAEVENQLSKKIKVVRSDRGSEYYGRYDGSGEQCPRPFAKYLMECGIVPQYTMPGTPSQNGVVERRNRTLKDMGCLAEVRPYKPNEKKLDSRTVSCYFVGYSERSKGFKFYDPSSRSFFETGNAKFIEDVELTGREPLRKIQNTPEIPPAQVMEPIQVHQEVTQQPQEPEVQVSLRRSTRERRSTISDDYVVYLQEHEFDMGLEDDPISVSQVKQSSDSEKWIEAMKDEIKSMKDNGVWDLVELPESVKPIGCKWIFKTKRDSKGNIVRYKARLAAKGFTQKEGIDYKETFSPVLSKDSFRIIMALVAHYDLELHQMDVKTAFLNGNIDETIYMVQPENFESNDSKQLENTVDQCIYLKFSGSKFIILVLYVDDILLASSDVGLLHETKRFLSSKFDMKDLGDASFVLGIQIYRDRPRGILGLSQKAYIDKVLSRFGMSNCAPGDTLVAKGDKFSLHQCPKNELEKKDMERFPYASAIGSVMYAQFCTRPDIAYIVGMLGRYLSNLGMDHWKKAKRVMRYLQRTKDYMLTYHRSSHLEIVGYSDSNFAGCLDSRRSTSGYIFMLAGGAVSWKSVKQTLIASSTMEAKFIACYETSNHGIWL</sequence>
<reference evidence="9 10" key="1">
    <citation type="journal article" date="2018" name="PLoS Genet.">
        <title>Population sequencing reveals clonal diversity and ancestral inbreeding in the grapevine cultivar Chardonnay.</title>
        <authorList>
            <person name="Roach M.J."/>
            <person name="Johnson D.L."/>
            <person name="Bohlmann J."/>
            <person name="van Vuuren H.J."/>
            <person name="Jones S.J."/>
            <person name="Pretorius I.S."/>
            <person name="Schmidt S.A."/>
            <person name="Borneman A.R."/>
        </authorList>
    </citation>
    <scope>NUCLEOTIDE SEQUENCE [LARGE SCALE GENOMIC DNA]</scope>
    <source>
        <strain evidence="10">cv. Chardonnay</strain>
        <tissue evidence="9">Leaf</tissue>
    </source>
</reference>
<dbReference type="InterPro" id="IPR013103">
    <property type="entry name" value="RVT_2"/>
</dbReference>
<dbReference type="InterPro" id="IPR012337">
    <property type="entry name" value="RNaseH-like_sf"/>
</dbReference>
<dbReference type="InterPro" id="IPR054722">
    <property type="entry name" value="PolX-like_BBD"/>
</dbReference>
<evidence type="ECO:0000259" key="7">
    <source>
        <dbReference type="PROSITE" id="PS50158"/>
    </source>
</evidence>
<evidence type="ECO:0000256" key="3">
    <source>
        <dbReference type="ARBA" id="ARBA00022750"/>
    </source>
</evidence>
<evidence type="ECO:0000256" key="4">
    <source>
        <dbReference type="ARBA" id="ARBA00022801"/>
    </source>
</evidence>
<dbReference type="PROSITE" id="PS50994">
    <property type="entry name" value="INTEGRASE"/>
    <property type="match status" value="1"/>
</dbReference>
<dbReference type="GO" id="GO:0004190">
    <property type="term" value="F:aspartic-type endopeptidase activity"/>
    <property type="evidence" value="ECO:0007669"/>
    <property type="project" value="UniProtKB-KW"/>
</dbReference>
<dbReference type="Pfam" id="PF07727">
    <property type="entry name" value="RVT_2"/>
    <property type="match status" value="2"/>
</dbReference>
<dbReference type="InterPro" id="IPR001878">
    <property type="entry name" value="Znf_CCHC"/>
</dbReference>
<dbReference type="InterPro" id="IPR036397">
    <property type="entry name" value="RNaseH_sf"/>
</dbReference>
<dbReference type="Proteomes" id="UP000288805">
    <property type="component" value="Unassembled WGS sequence"/>
</dbReference>
<feature type="region of interest" description="Disordered" evidence="6">
    <location>
        <begin position="150"/>
        <end position="179"/>
    </location>
</feature>
<dbReference type="GO" id="GO:0003676">
    <property type="term" value="F:nucleic acid binding"/>
    <property type="evidence" value="ECO:0007669"/>
    <property type="project" value="InterPro"/>
</dbReference>
<dbReference type="SUPFAM" id="SSF57756">
    <property type="entry name" value="Retrovirus zinc finger-like domains"/>
    <property type="match status" value="1"/>
</dbReference>
<keyword evidence="4" id="KW-0378">Hydrolase</keyword>
<dbReference type="Pfam" id="PF00665">
    <property type="entry name" value="rve"/>
    <property type="match status" value="1"/>
</dbReference>
<organism evidence="9 10">
    <name type="scientific">Vitis vinifera</name>
    <name type="common">Grape</name>
    <dbReference type="NCBI Taxonomy" id="29760"/>
    <lineage>
        <taxon>Eukaryota</taxon>
        <taxon>Viridiplantae</taxon>
        <taxon>Streptophyta</taxon>
        <taxon>Embryophyta</taxon>
        <taxon>Tracheophyta</taxon>
        <taxon>Spermatophyta</taxon>
        <taxon>Magnoliopsida</taxon>
        <taxon>eudicotyledons</taxon>
        <taxon>Gunneridae</taxon>
        <taxon>Pentapetalae</taxon>
        <taxon>rosids</taxon>
        <taxon>Vitales</taxon>
        <taxon>Vitaceae</taxon>
        <taxon>Viteae</taxon>
        <taxon>Vitis</taxon>
    </lineage>
</organism>
<name>A0A438FIW7_VITVI</name>
<evidence type="ECO:0000313" key="9">
    <source>
        <dbReference type="EMBL" id="RVW59928.1"/>
    </source>
</evidence>
<feature type="domain" description="Integrase catalytic" evidence="8">
    <location>
        <begin position="419"/>
        <end position="629"/>
    </location>
</feature>
<evidence type="ECO:0000259" key="8">
    <source>
        <dbReference type="PROSITE" id="PS50994"/>
    </source>
</evidence>
<dbReference type="InterPro" id="IPR001584">
    <property type="entry name" value="Integrase_cat-core"/>
</dbReference>
<dbReference type="GO" id="GO:0008270">
    <property type="term" value="F:zinc ion binding"/>
    <property type="evidence" value="ECO:0007669"/>
    <property type="project" value="UniProtKB-KW"/>
</dbReference>
<dbReference type="PROSITE" id="PS50158">
    <property type="entry name" value="ZF_CCHC"/>
    <property type="match status" value="1"/>
</dbReference>